<dbReference type="FunFam" id="1.10.220.10:FF:000005">
    <property type="entry name" value="Annexin"/>
    <property type="match status" value="1"/>
</dbReference>
<dbReference type="AlphaFoldDB" id="A0A3P7LNE0"/>
<organism evidence="11 12">
    <name type="scientific">Dibothriocephalus latus</name>
    <name type="common">Fish tapeworm</name>
    <name type="synonym">Diphyllobothrium latum</name>
    <dbReference type="NCBI Taxonomy" id="60516"/>
    <lineage>
        <taxon>Eukaryota</taxon>
        <taxon>Metazoa</taxon>
        <taxon>Spiralia</taxon>
        <taxon>Lophotrochozoa</taxon>
        <taxon>Platyhelminthes</taxon>
        <taxon>Cestoda</taxon>
        <taxon>Eucestoda</taxon>
        <taxon>Diphyllobothriidea</taxon>
        <taxon>Diphyllobothriidae</taxon>
        <taxon>Dibothriocephalus</taxon>
    </lineage>
</organism>
<dbReference type="InterPro" id="IPR018502">
    <property type="entry name" value="Annexin_repeat"/>
</dbReference>
<dbReference type="InterPro" id="IPR018252">
    <property type="entry name" value="Annexin_repeat_CS"/>
</dbReference>
<evidence type="ECO:0000256" key="8">
    <source>
        <dbReference type="ARBA" id="ARBA00023216"/>
    </source>
</evidence>
<evidence type="ECO:0000256" key="3">
    <source>
        <dbReference type="ARBA" id="ARBA00011738"/>
    </source>
</evidence>
<comment type="subunit">
    <text evidence="3">Homodimer.</text>
</comment>
<evidence type="ECO:0000256" key="9">
    <source>
        <dbReference type="ARBA" id="ARBA00023302"/>
    </source>
</evidence>
<dbReference type="GO" id="GO:0005509">
    <property type="term" value="F:calcium ion binding"/>
    <property type="evidence" value="ECO:0007669"/>
    <property type="project" value="InterPro"/>
</dbReference>
<evidence type="ECO:0000313" key="11">
    <source>
        <dbReference type="EMBL" id="VDN11458.1"/>
    </source>
</evidence>
<dbReference type="PANTHER" id="PTHR10502">
    <property type="entry name" value="ANNEXIN"/>
    <property type="match status" value="1"/>
</dbReference>
<dbReference type="GO" id="GO:0005886">
    <property type="term" value="C:plasma membrane"/>
    <property type="evidence" value="ECO:0007669"/>
    <property type="project" value="TreeGrafter"/>
</dbReference>
<comment type="similarity">
    <text evidence="2 10">Belongs to the annexin family.</text>
</comment>
<dbReference type="GO" id="GO:0005576">
    <property type="term" value="C:extracellular region"/>
    <property type="evidence" value="ECO:0007669"/>
    <property type="project" value="UniProtKB-SubCell"/>
</dbReference>
<keyword evidence="4" id="KW-0964">Secreted</keyword>
<evidence type="ECO:0000256" key="10">
    <source>
        <dbReference type="RuleBase" id="RU003540"/>
    </source>
</evidence>
<reference evidence="11 12" key="1">
    <citation type="submission" date="2018-11" db="EMBL/GenBank/DDBJ databases">
        <authorList>
            <consortium name="Pathogen Informatics"/>
        </authorList>
    </citation>
    <scope>NUCLEOTIDE SEQUENCE [LARGE SCALE GENOMIC DNA]</scope>
</reference>
<evidence type="ECO:0000256" key="5">
    <source>
        <dbReference type="ARBA" id="ARBA00022723"/>
    </source>
</evidence>
<dbReference type="InterPro" id="IPR001464">
    <property type="entry name" value="Annexin"/>
</dbReference>
<protein>
    <recommendedName>
        <fullName evidence="10">Annexin</fullName>
    </recommendedName>
</protein>
<keyword evidence="5" id="KW-0479">Metal-binding</keyword>
<dbReference type="PRINTS" id="PR00196">
    <property type="entry name" value="ANNEXIN"/>
</dbReference>
<dbReference type="Proteomes" id="UP000281553">
    <property type="component" value="Unassembled WGS sequence"/>
</dbReference>
<evidence type="ECO:0000256" key="1">
    <source>
        <dbReference type="ARBA" id="ARBA00004613"/>
    </source>
</evidence>
<comment type="domain">
    <text evidence="10">A pair of annexin repeats may form one binding site for calcium and phospholipid.</text>
</comment>
<sequence>MKGLGTRDDNLIRMIIAHSEKTMSNQGTVQPISYMNPQEDAETLEKAMKGLGTDEMAIINLLAKRSVEQRQKIAVAYQSKYGKNLKDRLHSELSGHFRQAVLYSFYDMAHVNAKALYKAMKGAGTDEQVLVDIICTSTNEEIEALKKAYMDILVEEKQNALRRNLELDVKHDTTRDFEKVLIALLQGKRGVDVDEATIRADCEELYKGGEAKLGTDEATFTRILVTRSWKDIVKINEHYNAAVGHDLITAIGKETSSDYRNALQTIGEFRT</sequence>
<keyword evidence="12" id="KW-1185">Reference proteome</keyword>
<dbReference type="PROSITE" id="PS00223">
    <property type="entry name" value="ANNEXIN_1"/>
    <property type="match status" value="1"/>
</dbReference>
<keyword evidence="7 10" id="KW-0106">Calcium</keyword>
<comment type="subcellular location">
    <subcellularLocation>
        <location evidence="1">Secreted</location>
    </subcellularLocation>
</comment>
<dbReference type="SUPFAM" id="SSF47874">
    <property type="entry name" value="Annexin"/>
    <property type="match status" value="1"/>
</dbReference>
<dbReference type="GO" id="GO:0005737">
    <property type="term" value="C:cytoplasm"/>
    <property type="evidence" value="ECO:0007669"/>
    <property type="project" value="TreeGrafter"/>
</dbReference>
<dbReference type="PROSITE" id="PS51897">
    <property type="entry name" value="ANNEXIN_2"/>
    <property type="match status" value="3"/>
</dbReference>
<dbReference type="InterPro" id="IPR037104">
    <property type="entry name" value="Annexin_sf"/>
</dbReference>
<dbReference type="Pfam" id="PF00191">
    <property type="entry name" value="Annexin"/>
    <property type="match status" value="3"/>
</dbReference>
<evidence type="ECO:0000313" key="12">
    <source>
        <dbReference type="Proteomes" id="UP000281553"/>
    </source>
</evidence>
<keyword evidence="9 10" id="KW-0111">Calcium/phospholipid-binding</keyword>
<keyword evidence="8 10" id="KW-0041">Annexin</keyword>
<dbReference type="FunFam" id="1.10.220.10:FF:000004">
    <property type="entry name" value="Annexin"/>
    <property type="match status" value="1"/>
</dbReference>
<evidence type="ECO:0000256" key="2">
    <source>
        <dbReference type="ARBA" id="ARBA00007831"/>
    </source>
</evidence>
<dbReference type="SMART" id="SM00335">
    <property type="entry name" value="ANX"/>
    <property type="match status" value="3"/>
</dbReference>
<dbReference type="GO" id="GO:0001786">
    <property type="term" value="F:phosphatidylserine binding"/>
    <property type="evidence" value="ECO:0007669"/>
    <property type="project" value="TreeGrafter"/>
</dbReference>
<gene>
    <name evidence="11" type="ORF">DILT_LOCUS7289</name>
</gene>
<dbReference type="FunFam" id="1.10.220.10:FF:000002">
    <property type="entry name" value="Annexin"/>
    <property type="match status" value="1"/>
</dbReference>
<dbReference type="Gene3D" id="1.10.220.10">
    <property type="entry name" value="Annexin"/>
    <property type="match status" value="3"/>
</dbReference>
<proteinExistence type="inferred from homology"/>
<evidence type="ECO:0000256" key="7">
    <source>
        <dbReference type="ARBA" id="ARBA00022837"/>
    </source>
</evidence>
<dbReference type="OrthoDB" id="37886at2759"/>
<name>A0A3P7LNE0_DIBLA</name>
<accession>A0A3P7LNE0</accession>
<dbReference type="PANTHER" id="PTHR10502:SF102">
    <property type="entry name" value="ANNEXIN B11"/>
    <property type="match status" value="1"/>
</dbReference>
<evidence type="ECO:0000256" key="4">
    <source>
        <dbReference type="ARBA" id="ARBA00022525"/>
    </source>
</evidence>
<keyword evidence="6 10" id="KW-0677">Repeat</keyword>
<evidence type="ECO:0000256" key="6">
    <source>
        <dbReference type="ARBA" id="ARBA00022737"/>
    </source>
</evidence>
<dbReference type="GO" id="GO:0005544">
    <property type="term" value="F:calcium-dependent phospholipid binding"/>
    <property type="evidence" value="ECO:0007669"/>
    <property type="project" value="UniProtKB-KW"/>
</dbReference>
<dbReference type="EMBL" id="UYRU01051490">
    <property type="protein sequence ID" value="VDN11458.1"/>
    <property type="molecule type" value="Genomic_DNA"/>
</dbReference>